<dbReference type="GO" id="GO:0008909">
    <property type="term" value="F:isochorismate synthase activity"/>
    <property type="evidence" value="ECO:0007669"/>
    <property type="project" value="UniProtKB-EC"/>
</dbReference>
<evidence type="ECO:0000256" key="1">
    <source>
        <dbReference type="ARBA" id="ARBA00000799"/>
    </source>
</evidence>
<dbReference type="InterPro" id="IPR004561">
    <property type="entry name" value="IsoChor_synthase"/>
</dbReference>
<dbReference type="Proteomes" id="UP000215027">
    <property type="component" value="Chromosome I"/>
</dbReference>
<dbReference type="KEGG" id="pbf:CFX0092_A0431"/>
<proteinExistence type="inferred from homology"/>
<dbReference type="AlphaFoldDB" id="A0A160SZ65"/>
<protein>
    <recommendedName>
        <fullName evidence="3">isochorismate synthase</fullName>
        <ecNumber evidence="3">5.4.4.2</ecNumber>
    </recommendedName>
    <alternativeName>
        <fullName evidence="5">Isochorismate mutase</fullName>
    </alternativeName>
</protein>
<evidence type="ECO:0000256" key="4">
    <source>
        <dbReference type="ARBA" id="ARBA00023235"/>
    </source>
</evidence>
<evidence type="ECO:0000313" key="8">
    <source>
        <dbReference type="Proteomes" id="UP000215027"/>
    </source>
</evidence>
<dbReference type="PANTHER" id="PTHR42839:SF2">
    <property type="entry name" value="ISOCHORISMATE SYNTHASE ENTC"/>
    <property type="match status" value="1"/>
</dbReference>
<comment type="catalytic activity">
    <reaction evidence="1">
        <text>chorismate = isochorismate</text>
        <dbReference type="Rhea" id="RHEA:18985"/>
        <dbReference type="ChEBI" id="CHEBI:29748"/>
        <dbReference type="ChEBI" id="CHEBI:29780"/>
        <dbReference type="EC" id="5.4.4.2"/>
    </reaction>
</comment>
<evidence type="ECO:0000256" key="3">
    <source>
        <dbReference type="ARBA" id="ARBA00012824"/>
    </source>
</evidence>
<dbReference type="OrthoDB" id="9803598at2"/>
<sequence>MSHQSRQHPTALPYHSPTVASQWESTPIAERPGRLVSLFVPAAELDPLSFLRGGYGVERFYWAEPSGGASMTLAGLAVAAEVRVPPVLDDAAPFSDQSDYRFDDVIEQTTRLFEGASFHAADAGDWGVAEVEMDNHPARPRLFGGLAFQDDFVPDNTWSVFSPAHFILPHFQLVQTGHEAFLTINALIAPDEDLLDALNGMREALMARLPAADAISTRRVVSPNLSYPLSPEMWAELVDQATTAIGAGEIEKVVLSRVCELRAAEPIDAAATLDFLNEQYGDCYRFLFEPLPHHAFFGATPELLIRKTGPRVQTMALAGSIPRGQSPGEDDRLAAQLLASPKERREHNLVVETIRRDMAADMTFLNIPDAPVVLRLKNIQHLLTPIEGQLMEPQLGVVPLLRRLHPTPAMGGAPAERALAFLRRHEPVPRGWYAAPIGWLDRQQDGVFAVAIRSAVTQHARAWLYAGAGIVAESQPAQEWAETALKFRPMLGALGAGEAV</sequence>
<dbReference type="EC" id="5.4.4.2" evidence="3"/>
<evidence type="ECO:0000259" key="6">
    <source>
        <dbReference type="Pfam" id="PF00425"/>
    </source>
</evidence>
<evidence type="ECO:0000256" key="5">
    <source>
        <dbReference type="ARBA" id="ARBA00041564"/>
    </source>
</evidence>
<dbReference type="RefSeq" id="WP_095041940.1">
    <property type="nucleotide sequence ID" value="NZ_LN890655.1"/>
</dbReference>
<feature type="domain" description="Chorismate-utilising enzyme C-terminal" evidence="6">
    <location>
        <begin position="232"/>
        <end position="486"/>
    </location>
</feature>
<reference evidence="7" key="1">
    <citation type="submission" date="2016-01" db="EMBL/GenBank/DDBJ databases">
        <authorList>
            <person name="Mcilroy J.S."/>
            <person name="Karst M S."/>
            <person name="Albertsen M."/>
        </authorList>
    </citation>
    <scope>NUCLEOTIDE SEQUENCE</scope>
    <source>
        <strain evidence="7">Cfx-K</strain>
    </source>
</reference>
<comment type="similarity">
    <text evidence="2">Belongs to the isochorismate synthase family.</text>
</comment>
<dbReference type="PANTHER" id="PTHR42839">
    <property type="entry name" value="ISOCHORISMATE SYNTHASE ENTC"/>
    <property type="match status" value="1"/>
</dbReference>
<dbReference type="Gene3D" id="3.60.120.10">
    <property type="entry name" value="Anthranilate synthase"/>
    <property type="match status" value="1"/>
</dbReference>
<keyword evidence="4 7" id="KW-0413">Isomerase</keyword>
<dbReference type="InterPro" id="IPR005801">
    <property type="entry name" value="ADC_synthase"/>
</dbReference>
<keyword evidence="8" id="KW-1185">Reference proteome</keyword>
<dbReference type="NCBIfam" id="TIGR00543">
    <property type="entry name" value="isochor_syn"/>
    <property type="match status" value="1"/>
</dbReference>
<gene>
    <name evidence="7" type="ORF">CFX0092_A0431</name>
</gene>
<evidence type="ECO:0000313" key="7">
    <source>
        <dbReference type="EMBL" id="CUS02312.2"/>
    </source>
</evidence>
<name>A0A160SZ65_9CHLR</name>
<organism evidence="7 8">
    <name type="scientific">Candidatus Promineifilum breve</name>
    <dbReference type="NCBI Taxonomy" id="1806508"/>
    <lineage>
        <taxon>Bacteria</taxon>
        <taxon>Bacillati</taxon>
        <taxon>Chloroflexota</taxon>
        <taxon>Ardenticatenia</taxon>
        <taxon>Candidatus Promineifilales</taxon>
        <taxon>Candidatus Promineifilaceae</taxon>
        <taxon>Candidatus Promineifilum</taxon>
    </lineage>
</organism>
<evidence type="ECO:0000256" key="2">
    <source>
        <dbReference type="ARBA" id="ARBA00005297"/>
    </source>
</evidence>
<dbReference type="SUPFAM" id="SSF56322">
    <property type="entry name" value="ADC synthase"/>
    <property type="match status" value="1"/>
</dbReference>
<dbReference type="Pfam" id="PF00425">
    <property type="entry name" value="Chorismate_bind"/>
    <property type="match status" value="1"/>
</dbReference>
<accession>A0A160SZ65</accession>
<dbReference type="EMBL" id="LN890655">
    <property type="protein sequence ID" value="CUS02312.2"/>
    <property type="molecule type" value="Genomic_DNA"/>
</dbReference>
<dbReference type="InterPro" id="IPR015890">
    <property type="entry name" value="Chorismate_C"/>
</dbReference>